<dbReference type="GO" id="GO:0005874">
    <property type="term" value="C:microtubule"/>
    <property type="evidence" value="ECO:0007669"/>
    <property type="project" value="UniProtKB-KW"/>
</dbReference>
<comment type="subcellular location">
    <subcellularLocation>
        <location evidence="2 10">Cytoplasm</location>
        <location evidence="2 10">Cytoskeleton</location>
    </subcellularLocation>
    <subcellularLocation>
        <location evidence="1">Nucleus</location>
    </subcellularLocation>
</comment>
<dbReference type="GO" id="GO:0045505">
    <property type="term" value="F:dynein intermediate chain binding"/>
    <property type="evidence" value="ECO:0007669"/>
    <property type="project" value="TreeGrafter"/>
</dbReference>
<evidence type="ECO:0000256" key="7">
    <source>
        <dbReference type="ARBA" id="ARBA00022927"/>
    </source>
</evidence>
<evidence type="ECO:0000256" key="5">
    <source>
        <dbReference type="ARBA" id="ARBA00022701"/>
    </source>
</evidence>
<dbReference type="GO" id="GO:0015031">
    <property type="term" value="P:protein transport"/>
    <property type="evidence" value="ECO:0007669"/>
    <property type="project" value="UniProtKB-KW"/>
</dbReference>
<keyword evidence="6" id="KW-0509">mRNA transport</keyword>
<organism evidence="11 12">
    <name type="scientific">Diacronema lutheri</name>
    <name type="common">Unicellular marine alga</name>
    <name type="synonym">Monochrysis lutheri</name>
    <dbReference type="NCBI Taxonomy" id="2081491"/>
    <lineage>
        <taxon>Eukaryota</taxon>
        <taxon>Haptista</taxon>
        <taxon>Haptophyta</taxon>
        <taxon>Pavlovophyceae</taxon>
        <taxon>Pavlovales</taxon>
        <taxon>Pavlovaceae</taxon>
        <taxon>Diacronema</taxon>
    </lineage>
</organism>
<evidence type="ECO:0000256" key="9">
    <source>
        <dbReference type="ARBA" id="ARBA00023242"/>
    </source>
</evidence>
<keyword evidence="5 10" id="KW-0493">Microtubule</keyword>
<keyword evidence="8 10" id="KW-0206">Cytoskeleton</keyword>
<evidence type="ECO:0000256" key="1">
    <source>
        <dbReference type="ARBA" id="ARBA00004123"/>
    </source>
</evidence>
<dbReference type="OMA" id="DRTSFLW"/>
<reference evidence="11" key="1">
    <citation type="submission" date="2021-05" db="EMBL/GenBank/DDBJ databases">
        <title>The genome of the haptophyte Pavlova lutheri (Diacronema luteri, Pavlovales) - a model for lipid biosynthesis in eukaryotic algae.</title>
        <authorList>
            <person name="Hulatt C.J."/>
            <person name="Posewitz M.C."/>
        </authorList>
    </citation>
    <scope>NUCLEOTIDE SEQUENCE</scope>
    <source>
        <strain evidence="11">NIVA-4/92</strain>
    </source>
</reference>
<evidence type="ECO:0000256" key="3">
    <source>
        <dbReference type="ARBA" id="ARBA00022448"/>
    </source>
</evidence>
<keyword evidence="3" id="KW-0813">Transport</keyword>
<evidence type="ECO:0000313" key="11">
    <source>
        <dbReference type="EMBL" id="KAG8465087.1"/>
    </source>
</evidence>
<evidence type="ECO:0000256" key="6">
    <source>
        <dbReference type="ARBA" id="ARBA00022816"/>
    </source>
</evidence>
<protein>
    <recommendedName>
        <fullName evidence="10">Dynein light chain</fullName>
    </recommendedName>
</protein>
<dbReference type="FunFam" id="3.30.740.10:FF:000005">
    <property type="entry name" value="Dynein light chain"/>
    <property type="match status" value="1"/>
</dbReference>
<dbReference type="SMART" id="SM01375">
    <property type="entry name" value="Dynein_light"/>
    <property type="match status" value="1"/>
</dbReference>
<dbReference type="CDD" id="cd21452">
    <property type="entry name" value="DLC-like_DYNLL1_DYNLL2"/>
    <property type="match status" value="1"/>
</dbReference>
<evidence type="ECO:0000256" key="2">
    <source>
        <dbReference type="ARBA" id="ARBA00004245"/>
    </source>
</evidence>
<dbReference type="OrthoDB" id="10033309at2759"/>
<evidence type="ECO:0000256" key="4">
    <source>
        <dbReference type="ARBA" id="ARBA00022490"/>
    </source>
</evidence>
<evidence type="ECO:0000256" key="10">
    <source>
        <dbReference type="RuleBase" id="RU365010"/>
    </source>
</evidence>
<keyword evidence="9" id="KW-0539">Nucleus</keyword>
<dbReference type="Proteomes" id="UP000751190">
    <property type="component" value="Unassembled WGS sequence"/>
</dbReference>
<dbReference type="InterPro" id="IPR001372">
    <property type="entry name" value="Dynein_light_chain_typ-1/2"/>
</dbReference>
<proteinExistence type="inferred from homology"/>
<comment type="caution">
    <text evidence="11">The sequence shown here is derived from an EMBL/GenBank/DDBJ whole genome shotgun (WGS) entry which is preliminary data.</text>
</comment>
<evidence type="ECO:0000313" key="12">
    <source>
        <dbReference type="Proteomes" id="UP000751190"/>
    </source>
</evidence>
<dbReference type="GO" id="GO:0005634">
    <property type="term" value="C:nucleus"/>
    <property type="evidence" value="ECO:0007669"/>
    <property type="project" value="UniProtKB-SubCell"/>
</dbReference>
<dbReference type="GO" id="GO:0007017">
    <property type="term" value="P:microtubule-based process"/>
    <property type="evidence" value="ECO:0007669"/>
    <property type="project" value="InterPro"/>
</dbReference>
<comment type="similarity">
    <text evidence="10">Belongs to the dynein light chain family.</text>
</comment>
<keyword evidence="7" id="KW-0653">Protein transport</keyword>
<keyword evidence="10" id="KW-0243">Dynein</keyword>
<accession>A0A8J5XIW2</accession>
<keyword evidence="10" id="KW-0505">Motor protein</keyword>
<gene>
    <name evidence="11" type="ORF">KFE25_012450</name>
</gene>
<keyword evidence="12" id="KW-1185">Reference proteome</keyword>
<evidence type="ECO:0000256" key="8">
    <source>
        <dbReference type="ARBA" id="ARBA00023212"/>
    </source>
</evidence>
<dbReference type="Gene3D" id="3.30.740.10">
    <property type="entry name" value="Protein Inhibitor Of Neuronal Nitric Oxide Synthase"/>
    <property type="match status" value="1"/>
</dbReference>
<dbReference type="PANTHER" id="PTHR11886:SF35">
    <property type="entry name" value="DYNEIN LIGHT CHAIN"/>
    <property type="match status" value="1"/>
</dbReference>
<sequence>MAAAVRDVVKMCDMPEDMEQDAIEVGARGLDELNSEKEVAQYLRSYFVNKYGGVWHCAVGRNFGSFVTHEAKHHIYFYRGQTAILLFKTG</sequence>
<dbReference type="GO" id="GO:0005868">
    <property type="term" value="C:cytoplasmic dynein complex"/>
    <property type="evidence" value="ECO:0007669"/>
    <property type="project" value="TreeGrafter"/>
</dbReference>
<name>A0A8J5XIW2_DIALT</name>
<dbReference type="PANTHER" id="PTHR11886">
    <property type="entry name" value="DYNEIN LIGHT CHAIN"/>
    <property type="match status" value="1"/>
</dbReference>
<keyword evidence="4 10" id="KW-0963">Cytoplasm</keyword>
<dbReference type="SUPFAM" id="SSF54648">
    <property type="entry name" value="DLC"/>
    <property type="match status" value="1"/>
</dbReference>
<dbReference type="GO" id="GO:0051028">
    <property type="term" value="P:mRNA transport"/>
    <property type="evidence" value="ECO:0007669"/>
    <property type="project" value="UniProtKB-KW"/>
</dbReference>
<dbReference type="Pfam" id="PF01221">
    <property type="entry name" value="Dynein_light"/>
    <property type="match status" value="1"/>
</dbReference>
<dbReference type="EMBL" id="JAGTXO010000011">
    <property type="protein sequence ID" value="KAG8465087.1"/>
    <property type="molecule type" value="Genomic_DNA"/>
</dbReference>
<dbReference type="InterPro" id="IPR037177">
    <property type="entry name" value="DLC_sf"/>
</dbReference>
<dbReference type="AlphaFoldDB" id="A0A8J5XIW2"/>